<dbReference type="GO" id="GO:0016853">
    <property type="term" value="F:isomerase activity"/>
    <property type="evidence" value="ECO:0007669"/>
    <property type="project" value="UniProtKB-KW"/>
</dbReference>
<dbReference type="InterPro" id="IPR036237">
    <property type="entry name" value="Xyl_isomerase-like_sf"/>
</dbReference>
<dbReference type="PANTHER" id="PTHR12110:SF41">
    <property type="entry name" value="INOSOSE DEHYDRATASE"/>
    <property type="match status" value="1"/>
</dbReference>
<sequence>MINQPIALQMYTLRDASEKDFINTLKKVAEIGFDGVEFAGYGGLEAKELRNVIDTFGLRAASSHVPLNNIRHVLDKEIEIQLALGSKYIVCPYLEENERTEKDYIQLIDTLNRAGEKCAANNITLCYHNHDFELEKMSDGRSALQLILEETNPDWVKAELDVYWLTYAGENPAEWIKRYSERTPLLHLKDMTTDSERFFAELGTGGIDLNGVLDAGKSAHVDWYVVEQDICRLDPFESVSHSLSYLKSL</sequence>
<keyword evidence="2" id="KW-0413">Isomerase</keyword>
<dbReference type="Pfam" id="PF01261">
    <property type="entry name" value="AP_endonuc_2"/>
    <property type="match status" value="1"/>
</dbReference>
<keyword evidence="3" id="KW-1185">Reference proteome</keyword>
<dbReference type="Gene3D" id="3.20.20.150">
    <property type="entry name" value="Divalent-metal-dependent TIM barrel enzymes"/>
    <property type="match status" value="1"/>
</dbReference>
<gene>
    <name evidence="2" type="ORF">ACFQPF_04800</name>
</gene>
<comment type="caution">
    <text evidence="2">The sequence shown here is derived from an EMBL/GenBank/DDBJ whole genome shotgun (WGS) entry which is preliminary data.</text>
</comment>
<proteinExistence type="predicted"/>
<dbReference type="EMBL" id="JBHTCP010000009">
    <property type="protein sequence ID" value="MFC7370987.1"/>
    <property type="molecule type" value="Genomic_DNA"/>
</dbReference>
<dbReference type="Proteomes" id="UP001596549">
    <property type="component" value="Unassembled WGS sequence"/>
</dbReference>
<dbReference type="InterPro" id="IPR013022">
    <property type="entry name" value="Xyl_isomerase-like_TIM-brl"/>
</dbReference>
<reference evidence="3" key="1">
    <citation type="journal article" date="2019" name="Int. J. Syst. Evol. Microbiol.">
        <title>The Global Catalogue of Microorganisms (GCM) 10K type strain sequencing project: providing services to taxonomists for standard genome sequencing and annotation.</title>
        <authorList>
            <consortium name="The Broad Institute Genomics Platform"/>
            <consortium name="The Broad Institute Genome Sequencing Center for Infectious Disease"/>
            <person name="Wu L."/>
            <person name="Ma J."/>
        </authorList>
    </citation>
    <scope>NUCLEOTIDE SEQUENCE [LARGE SCALE GENOMIC DNA]</scope>
    <source>
        <strain evidence="3">NBRC 106396</strain>
    </source>
</reference>
<dbReference type="RefSeq" id="WP_379747102.1">
    <property type="nucleotide sequence ID" value="NZ_JBHTCP010000009.1"/>
</dbReference>
<name>A0ABW2NP08_9BACL</name>
<dbReference type="PANTHER" id="PTHR12110">
    <property type="entry name" value="HYDROXYPYRUVATE ISOMERASE"/>
    <property type="match status" value="1"/>
</dbReference>
<evidence type="ECO:0000313" key="3">
    <source>
        <dbReference type="Proteomes" id="UP001596549"/>
    </source>
</evidence>
<dbReference type="InterPro" id="IPR050312">
    <property type="entry name" value="IolE/XylAMocC-like"/>
</dbReference>
<evidence type="ECO:0000313" key="2">
    <source>
        <dbReference type="EMBL" id="MFC7370987.1"/>
    </source>
</evidence>
<accession>A0ABW2NP08</accession>
<organism evidence="2 3">
    <name type="scientific">Fictibacillus iocasae</name>
    <dbReference type="NCBI Taxonomy" id="2715437"/>
    <lineage>
        <taxon>Bacteria</taxon>
        <taxon>Bacillati</taxon>
        <taxon>Bacillota</taxon>
        <taxon>Bacilli</taxon>
        <taxon>Bacillales</taxon>
        <taxon>Fictibacillaceae</taxon>
        <taxon>Fictibacillus</taxon>
    </lineage>
</organism>
<dbReference type="SUPFAM" id="SSF51658">
    <property type="entry name" value="Xylose isomerase-like"/>
    <property type="match status" value="1"/>
</dbReference>
<feature type="domain" description="Xylose isomerase-like TIM barrel" evidence="1">
    <location>
        <begin position="25"/>
        <end position="247"/>
    </location>
</feature>
<protein>
    <submittedName>
        <fullName evidence="2">Sugar phosphate isomerase/epimerase family protein</fullName>
    </submittedName>
</protein>
<evidence type="ECO:0000259" key="1">
    <source>
        <dbReference type="Pfam" id="PF01261"/>
    </source>
</evidence>